<sequence length="753" mass="77489">MDDDGEETPSARPSRLSRAATVLRLRARTNSIALLVKRTVRLAPQIDRHIDVDANLSQALLCGLGLLVAVFSPLSHGKLMLPRNGPGWALFVTWLGANVCGKVLGGVGLPPLAGQLLGGVALRNLRVFHASALTGHWKAAIRSFGLGVIMMRSGLELDVDAIRRAGAVSLRLTVMPGLSEALAVGVVASYVFAMPFMLSLSLGFILAAVSPAVVVVGMFDLHQRGFGTAKGIPSIVVAAASMDDIVAMLGFSVCIGLAGGHGTVVENATHGPISVVVGALYGVLGGGLVGLTSLWDRPWKRTVATLLTGLLPMFVAEKLHAHGGGAIGALTTGLVGALAWKRGGLLKSGIVARLSSGPDEHHAHVVEHDLATLWSVLAQPLLFGAIGSELNFRRMAPLTIAKALLVIGVGVGVRLPAAYAATGDSGLTFVERAFVPKATVQAALASVPAQIIDSDSRGDAILTTAVLSILLTAPVGSVFIQKLGPKWLSADGPGGRSSSKESAAAADAGKDDALLGDGVELVDSSDAAPRDDDHGGDGMEPMLRIDAALERIRAELSFLARRVDDDDGATAALLRAKDGLESIEAANRVAGELLTYKMPTTVRIDTAGNFFKLQRSENEQAQEEDDKSAGSRTMGRRRSSFKMTAVGGLVQRRPSAASGARSRADSGGSDGGDAQGRTRVIQRRFNVSDAGPGIANSNFGRSLSLDDGLRAHSGTTLEDLAGAAAVPGDVDAAGDAGDAGGDVEAGDAGDAGS</sequence>
<feature type="transmembrane region" description="Helical" evidence="6">
    <location>
        <begin position="321"/>
        <end position="340"/>
    </location>
</feature>
<feature type="region of interest" description="Disordered" evidence="5">
    <location>
        <begin position="490"/>
        <end position="509"/>
    </location>
</feature>
<comment type="caution">
    <text evidence="8">The sequence shown here is derived from an EMBL/GenBank/DDBJ whole genome shotgun (WGS) entry which is preliminary data.</text>
</comment>
<feature type="domain" description="Cation/H+ exchanger transmembrane" evidence="7">
    <location>
        <begin position="104"/>
        <end position="479"/>
    </location>
</feature>
<comment type="subcellular location">
    <subcellularLocation>
        <location evidence="1">Membrane</location>
        <topology evidence="1">Multi-pass membrane protein</topology>
    </subcellularLocation>
</comment>
<dbReference type="PANTHER" id="PTHR31102">
    <property type="match status" value="1"/>
</dbReference>
<evidence type="ECO:0000256" key="4">
    <source>
        <dbReference type="ARBA" id="ARBA00023136"/>
    </source>
</evidence>
<feature type="compositionally biased region" description="Low complexity" evidence="5">
    <location>
        <begin position="496"/>
        <end position="507"/>
    </location>
</feature>
<keyword evidence="9" id="KW-1185">Reference proteome</keyword>
<keyword evidence="4 6" id="KW-0472">Membrane</keyword>
<feature type="compositionally biased region" description="Low complexity" evidence="5">
    <location>
        <begin position="652"/>
        <end position="667"/>
    </location>
</feature>
<accession>A0ABR1GED5</accession>
<dbReference type="InterPro" id="IPR006153">
    <property type="entry name" value="Cation/H_exchanger_TM"/>
</dbReference>
<dbReference type="Pfam" id="PF00999">
    <property type="entry name" value="Na_H_Exchanger"/>
    <property type="match status" value="1"/>
</dbReference>
<evidence type="ECO:0000313" key="8">
    <source>
        <dbReference type="EMBL" id="KAK7254389.1"/>
    </source>
</evidence>
<dbReference type="InterPro" id="IPR038770">
    <property type="entry name" value="Na+/solute_symporter_sf"/>
</dbReference>
<evidence type="ECO:0000256" key="2">
    <source>
        <dbReference type="ARBA" id="ARBA00022692"/>
    </source>
</evidence>
<reference evidence="8 9" key="1">
    <citation type="submission" date="2024-03" db="EMBL/GenBank/DDBJ databases">
        <title>Aureococcus anophagefferens CCMP1851 and Kratosvirus quantuckense: Draft genome of a second virus-susceptible host strain in the model system.</title>
        <authorList>
            <person name="Chase E."/>
            <person name="Truchon A.R."/>
            <person name="Schepens W."/>
            <person name="Wilhelm S.W."/>
        </authorList>
    </citation>
    <scope>NUCLEOTIDE SEQUENCE [LARGE SCALE GENOMIC DNA]</scope>
    <source>
        <strain evidence="8 9">CCMP1851</strain>
    </source>
</reference>
<dbReference type="Gene3D" id="1.20.1530.20">
    <property type="match status" value="1"/>
</dbReference>
<evidence type="ECO:0000256" key="3">
    <source>
        <dbReference type="ARBA" id="ARBA00022989"/>
    </source>
</evidence>
<organism evidence="8 9">
    <name type="scientific">Aureococcus anophagefferens</name>
    <name type="common">Harmful bloom alga</name>
    <dbReference type="NCBI Taxonomy" id="44056"/>
    <lineage>
        <taxon>Eukaryota</taxon>
        <taxon>Sar</taxon>
        <taxon>Stramenopiles</taxon>
        <taxon>Ochrophyta</taxon>
        <taxon>Pelagophyceae</taxon>
        <taxon>Pelagomonadales</taxon>
        <taxon>Pelagomonadaceae</taxon>
        <taxon>Aureococcus</taxon>
    </lineage>
</organism>
<dbReference type="EMBL" id="JBBJCI010000030">
    <property type="protein sequence ID" value="KAK7254389.1"/>
    <property type="molecule type" value="Genomic_DNA"/>
</dbReference>
<feature type="transmembrane region" description="Helical" evidence="6">
    <location>
        <begin position="198"/>
        <end position="219"/>
    </location>
</feature>
<feature type="region of interest" description="Disordered" evidence="5">
    <location>
        <begin position="728"/>
        <end position="753"/>
    </location>
</feature>
<protein>
    <submittedName>
        <fullName evidence="8">Lithium:proton antiporter</fullName>
    </submittedName>
</protein>
<feature type="region of interest" description="Disordered" evidence="5">
    <location>
        <begin position="614"/>
        <end position="678"/>
    </location>
</feature>
<evidence type="ECO:0000256" key="5">
    <source>
        <dbReference type="SAM" id="MobiDB-lite"/>
    </source>
</evidence>
<dbReference type="PANTHER" id="PTHR31102:SF1">
    <property type="entry name" value="CATION_H+ EXCHANGER DOMAIN-CONTAINING PROTEIN"/>
    <property type="match status" value="1"/>
</dbReference>
<keyword evidence="3 6" id="KW-1133">Transmembrane helix</keyword>
<evidence type="ECO:0000256" key="1">
    <source>
        <dbReference type="ARBA" id="ARBA00004141"/>
    </source>
</evidence>
<gene>
    <name evidence="8" type="ORF">SO694_00150067</name>
</gene>
<proteinExistence type="predicted"/>
<dbReference type="InterPro" id="IPR051843">
    <property type="entry name" value="CPA1_transporter"/>
</dbReference>
<feature type="transmembrane region" description="Helical" evidence="6">
    <location>
        <begin position="271"/>
        <end position="291"/>
    </location>
</feature>
<evidence type="ECO:0000256" key="6">
    <source>
        <dbReference type="SAM" id="Phobius"/>
    </source>
</evidence>
<evidence type="ECO:0000313" key="9">
    <source>
        <dbReference type="Proteomes" id="UP001363151"/>
    </source>
</evidence>
<keyword evidence="2 6" id="KW-0812">Transmembrane</keyword>
<evidence type="ECO:0000259" key="7">
    <source>
        <dbReference type="Pfam" id="PF00999"/>
    </source>
</evidence>
<feature type="transmembrane region" description="Helical" evidence="6">
    <location>
        <begin position="231"/>
        <end position="259"/>
    </location>
</feature>
<dbReference type="Proteomes" id="UP001363151">
    <property type="component" value="Unassembled WGS sequence"/>
</dbReference>
<name>A0ABR1GED5_AURAN</name>
<feature type="transmembrane region" description="Helical" evidence="6">
    <location>
        <begin position="172"/>
        <end position="192"/>
    </location>
</feature>
<feature type="transmembrane region" description="Helical" evidence="6">
    <location>
        <begin position="56"/>
        <end position="74"/>
    </location>
</feature>